<feature type="domain" description="F-box" evidence="8">
    <location>
        <begin position="561"/>
        <end position="615"/>
    </location>
</feature>
<keyword evidence="2 5" id="KW-0863">Zinc-finger</keyword>
<evidence type="ECO:0008006" key="10">
    <source>
        <dbReference type="Google" id="ProtNLM"/>
    </source>
</evidence>
<dbReference type="Gene3D" id="3.30.40.150">
    <property type="entry name" value="TRAF-like zinc-finger, N-terminal subdomain"/>
    <property type="match status" value="1"/>
</dbReference>
<evidence type="ECO:0000256" key="5">
    <source>
        <dbReference type="PROSITE-ProRule" id="PRU00207"/>
    </source>
</evidence>
<evidence type="ECO:0000313" key="9">
    <source>
        <dbReference type="EMBL" id="OCA18574.1"/>
    </source>
</evidence>
<keyword evidence="1 5" id="KW-0479">Metal-binding</keyword>
<evidence type="ECO:0000259" key="7">
    <source>
        <dbReference type="PROSITE" id="PS50145"/>
    </source>
</evidence>
<dbReference type="EMBL" id="KV460409">
    <property type="protein sequence ID" value="OCA18574.1"/>
    <property type="molecule type" value="Genomic_DNA"/>
</dbReference>
<proteinExistence type="predicted"/>
<evidence type="ECO:0000256" key="4">
    <source>
        <dbReference type="ARBA" id="ARBA00022833"/>
    </source>
</evidence>
<dbReference type="Pfam" id="PF15965">
    <property type="entry name" value="zf-TRAF_2"/>
    <property type="match status" value="1"/>
</dbReference>
<dbReference type="PANTHER" id="PTHR15933:SF1">
    <property type="entry name" value="F-BOX ONLY PROTEIN 40"/>
    <property type="match status" value="1"/>
</dbReference>
<protein>
    <recommendedName>
        <fullName evidence="10">F-box protein 40</fullName>
    </recommendedName>
</protein>
<dbReference type="PROSITE" id="PS50181">
    <property type="entry name" value="FBOX"/>
    <property type="match status" value="1"/>
</dbReference>
<evidence type="ECO:0000256" key="6">
    <source>
        <dbReference type="SAM" id="MobiDB-lite"/>
    </source>
</evidence>
<evidence type="ECO:0000256" key="2">
    <source>
        <dbReference type="ARBA" id="ARBA00022771"/>
    </source>
</evidence>
<dbReference type="Pfam" id="PF15966">
    <property type="entry name" value="F-box_4"/>
    <property type="match status" value="1"/>
</dbReference>
<feature type="compositionally biased region" description="Basic and acidic residues" evidence="6">
    <location>
        <begin position="245"/>
        <end position="274"/>
    </location>
</feature>
<reference evidence="9" key="2">
    <citation type="journal article" date="2010" name="Science">
        <title>The genome of the Western clawed frog Xenopus tropicalis.</title>
        <authorList>
            <person name="Hellsten U."/>
            <person name="Harland R.M."/>
            <person name="Gilchrist M.J."/>
            <person name="Hendrix D."/>
            <person name="Jurka J."/>
            <person name="Kapitonov V."/>
            <person name="Ovcharenko I."/>
            <person name="Putnam N.H."/>
            <person name="Shu S."/>
            <person name="Taher L."/>
            <person name="Blitz I.L."/>
            <person name="Blumberg B."/>
            <person name="Dichmann D.S."/>
            <person name="Dubchak I."/>
            <person name="Amaya E."/>
            <person name="Detter J.C."/>
            <person name="Fletcher R."/>
            <person name="Gerhard D.S."/>
            <person name="Goodstein D."/>
            <person name="Graves T."/>
            <person name="Grigoriev I.V."/>
            <person name="Grimwood J."/>
            <person name="Kawashima T."/>
            <person name="Lindquist E."/>
            <person name="Lucas S.M."/>
            <person name="Mead P.E."/>
            <person name="Mitros T."/>
            <person name="Ogino H."/>
            <person name="Ohta Y."/>
            <person name="Poliakov A.V."/>
            <person name="Pollet N."/>
            <person name="Robert J."/>
            <person name="Salamov A."/>
            <person name="Sater A.K."/>
            <person name="Schmutz J."/>
            <person name="Terry A."/>
            <person name="Vize P.D."/>
            <person name="Warren W.C."/>
            <person name="Wells D."/>
            <person name="Wills A."/>
            <person name="Wilson R.K."/>
            <person name="Zimmerman L.B."/>
            <person name="Zorn A.M."/>
            <person name="Grainger R."/>
            <person name="Grammer T."/>
            <person name="Khokha M.K."/>
            <person name="Richardson P.M."/>
            <person name="Rokhsar D.S."/>
        </authorList>
    </citation>
    <scope>NUCLEOTIDE SEQUENCE [LARGE SCALE GENOMIC DNA]</scope>
    <source>
        <strain evidence="9">Nigerian</strain>
    </source>
</reference>
<dbReference type="PROSITE" id="PS51257">
    <property type="entry name" value="PROKAR_LIPOPROTEIN"/>
    <property type="match status" value="1"/>
</dbReference>
<evidence type="ECO:0000256" key="1">
    <source>
        <dbReference type="ARBA" id="ARBA00022723"/>
    </source>
</evidence>
<feature type="zinc finger region" description="TRAF-type" evidence="5">
    <location>
        <begin position="55"/>
        <end position="97"/>
    </location>
</feature>
<dbReference type="PANTHER" id="PTHR15933">
    <property type="entry name" value="PROTEIN CBG16327"/>
    <property type="match status" value="1"/>
</dbReference>
<dbReference type="SUPFAM" id="SSF81383">
    <property type="entry name" value="F-box domain"/>
    <property type="match status" value="1"/>
</dbReference>
<feature type="region of interest" description="Disordered" evidence="6">
    <location>
        <begin position="235"/>
        <end position="274"/>
    </location>
</feature>
<dbReference type="SUPFAM" id="SSF49599">
    <property type="entry name" value="TRAF domain-like"/>
    <property type="match status" value="1"/>
</dbReference>
<reference evidence="9" key="1">
    <citation type="submission" date="2009-11" db="EMBL/GenBank/DDBJ databases">
        <authorList>
            <consortium name="US DOE Joint Genome Institute (JGI-PGF)"/>
            <person name="Ottilar R."/>
            <person name="Schmutz J."/>
            <person name="Salamov A."/>
            <person name="Cheng J.F."/>
            <person name="Lucas S."/>
            <person name="Pitluck S."/>
            <person name="Gundlach H."/>
            <person name="Guo Y."/>
            <person name="Haberer G."/>
            <person name="Nasrallah J."/>
            <person name="Mayer K.F.X."/>
            <person name="van de Peer Y."/>
            <person name="Weigel D."/>
            <person name="Grigoriev I.V."/>
        </authorList>
    </citation>
    <scope>NUCLEOTIDE SEQUENCE</scope>
    <source>
        <strain evidence="9">Nigerian</strain>
    </source>
</reference>
<dbReference type="GO" id="GO:0061630">
    <property type="term" value="F:ubiquitin protein ligase activity"/>
    <property type="evidence" value="ECO:0007669"/>
    <property type="project" value="InterPro"/>
</dbReference>
<dbReference type="InterPro" id="IPR036047">
    <property type="entry name" value="F-box-like_dom_sf"/>
</dbReference>
<dbReference type="Gene3D" id="1.20.1280.50">
    <property type="match status" value="1"/>
</dbReference>
<keyword evidence="4 5" id="KW-0862">Zinc</keyword>
<dbReference type="SMART" id="SM00256">
    <property type="entry name" value="FBOX"/>
    <property type="match status" value="1"/>
</dbReference>
<dbReference type="GO" id="GO:0008270">
    <property type="term" value="F:zinc ion binding"/>
    <property type="evidence" value="ECO:0007669"/>
    <property type="project" value="UniProtKB-KW"/>
</dbReference>
<sequence>MKGRTHRPPAGHHQHCERCFNKRCQAPINSGFSCIMINCRSNCGATFHLCKEEEHRLLCPYEWVPCLNSGFGCPFSMSRFKLAKHLKVCPASVVCCSMEWNRWPVMDKVTSLYGNIASEEHSDECLDVALAIRDQKILFDSLKMAEIFPELSEQPNDAAAQGANIEAEEDGAVGGTAFSMSGGTEPSDGETVGLTQFEREALARGQVALDTSLFSQWESIFSKEKSAAQCLEANMGKTEAATPKDSTKIDDSPKAAEENQDPDGARKGSISEDFEKTGLAPWQEGVLERLKNEVDCNSYNMYLVHHGSMLIRFGQMAACTPKEKDFVYGKLEAQTVKTVYTFKVPTSYCGRRAKLGEERSRKEKAHKLVDTCDLGVQVGDLPLSGAVNTTLLCALERELKGHAISESKALDGLLIDFGTQTYDFGLDAFTKKTVLADLLPEKNLGIHLDLESESVSRRHNKSNSSFTFSCNLFFRRDEFPQHFRNAHSDIQSCLNGWFQQRCPLSYLGCTFVQNKLSPKGKKSHIIYSKQLKTFALKPEVPHTLYEGVRPNLSLSQRGKSKDSLSSLPLEVLQHIAAFLDSFSLCQFSQVSSLMRDVCASLLQERGMVHLFWEKKTYSHGGTSWRCRRKVWNFSSLFSSVHQWEFDDVPSMAEHLKVCPFNCPELRTNPVKLPSLNEQKEAATESLLNFQKKL</sequence>
<dbReference type="PROSITE" id="PS50145">
    <property type="entry name" value="ZF_TRAF"/>
    <property type="match status" value="1"/>
</dbReference>
<dbReference type="InterPro" id="IPR043013">
    <property type="entry name" value="Znf_TRAF_N"/>
</dbReference>
<organism evidence="9">
    <name type="scientific">Xenopus tropicalis</name>
    <name type="common">Western clawed frog</name>
    <name type="synonym">Silurana tropicalis</name>
    <dbReference type="NCBI Taxonomy" id="8364"/>
    <lineage>
        <taxon>Eukaryota</taxon>
        <taxon>Metazoa</taxon>
        <taxon>Chordata</taxon>
        <taxon>Craniata</taxon>
        <taxon>Vertebrata</taxon>
        <taxon>Euteleostomi</taxon>
        <taxon>Amphibia</taxon>
        <taxon>Batrachia</taxon>
        <taxon>Anura</taxon>
        <taxon>Pipoidea</taxon>
        <taxon>Pipidae</taxon>
        <taxon>Xenopodinae</taxon>
        <taxon>Xenopus</taxon>
        <taxon>Silurana</taxon>
    </lineage>
</organism>
<accession>A0A1B8Y6L2</accession>
<evidence type="ECO:0000256" key="3">
    <source>
        <dbReference type="ARBA" id="ARBA00022786"/>
    </source>
</evidence>
<dbReference type="CDD" id="cd22175">
    <property type="entry name" value="F-box_FBXO40"/>
    <property type="match status" value="1"/>
</dbReference>
<dbReference type="AlphaFoldDB" id="A0A1B8Y6L2"/>
<dbReference type="InterPro" id="IPR001810">
    <property type="entry name" value="F-box_dom"/>
</dbReference>
<dbReference type="InterPro" id="IPR031890">
    <property type="entry name" value="Fbxo30/Fbxo40"/>
</dbReference>
<dbReference type="InterPro" id="IPR001293">
    <property type="entry name" value="Znf_TRAF"/>
</dbReference>
<reference evidence="9" key="3">
    <citation type="submission" date="2016-05" db="EMBL/GenBank/DDBJ databases">
        <title>WGS assembly of Xenopus tropicalis.</title>
        <authorList>
            <person name="Sessions A."/>
            <person name="Jenkins J."/>
            <person name="Mitros T."/>
            <person name="Lyons J.T."/>
            <person name="Dichmann D.S."/>
            <person name="Robert J."/>
            <person name="Harland R.M."/>
            <person name="Rokhsar D.S."/>
        </authorList>
    </citation>
    <scope>NUCLEOTIDE SEQUENCE</scope>
    <source>
        <strain evidence="9">Nigerian</strain>
    </source>
</reference>
<gene>
    <name evidence="9" type="ORF">XENTR_v90030704mg</name>
</gene>
<evidence type="ECO:0000259" key="8">
    <source>
        <dbReference type="PROSITE" id="PS50181"/>
    </source>
</evidence>
<keyword evidence="3" id="KW-0833">Ubl conjugation pathway</keyword>
<feature type="domain" description="TRAF-type" evidence="7">
    <location>
        <begin position="55"/>
        <end position="97"/>
    </location>
</feature>
<name>A0A1B8Y6L2_XENTR</name>